<dbReference type="InterPro" id="IPR036390">
    <property type="entry name" value="WH_DNA-bd_sf"/>
</dbReference>
<dbReference type="InterPro" id="IPR000595">
    <property type="entry name" value="cNMP-bd_dom"/>
</dbReference>
<evidence type="ECO:0000313" key="2">
    <source>
        <dbReference type="EMBL" id="MFC7409021.1"/>
    </source>
</evidence>
<gene>
    <name evidence="2" type="ORF">ACFQPB_09130</name>
</gene>
<dbReference type="Proteomes" id="UP001596501">
    <property type="component" value="Unassembled WGS sequence"/>
</dbReference>
<dbReference type="SUPFAM" id="SSF51206">
    <property type="entry name" value="cAMP-binding domain-like"/>
    <property type="match status" value="1"/>
</dbReference>
<dbReference type="SUPFAM" id="SSF46785">
    <property type="entry name" value="Winged helix' DNA-binding domain"/>
    <property type="match status" value="1"/>
</dbReference>
<accession>A0ABW2QIY4</accession>
<proteinExistence type="predicted"/>
<feature type="domain" description="Cyclic nucleotide-binding" evidence="1">
    <location>
        <begin position="37"/>
        <end position="124"/>
    </location>
</feature>
<sequence>MNDPSGAFSPFGIKTVGFTVHDLPPEARHLLQTRGTRRRYRRGEEVQRRGVVPAHASWLLSGRLHCMAAHPDGAELHGGWIMAQEIFGINNLMLNRSSRMTIRVDTPDCEVLHFPLEVLRELVMTLPEAGVGVAVGLSKRLRQQFDIIEVVGQRTLAGKLRSVLRWWSTHHGIPARDGSVELWVGQGDLATGVGASRQRVHEELKHLRQSGDIELAYRKVILYPRFFEHLDSPAAPD</sequence>
<dbReference type="Gene3D" id="2.60.120.10">
    <property type="entry name" value="Jelly Rolls"/>
    <property type="match status" value="1"/>
</dbReference>
<dbReference type="InterPro" id="IPR014710">
    <property type="entry name" value="RmlC-like_jellyroll"/>
</dbReference>
<keyword evidence="3" id="KW-1185">Reference proteome</keyword>
<evidence type="ECO:0000259" key="1">
    <source>
        <dbReference type="Pfam" id="PF00027"/>
    </source>
</evidence>
<dbReference type="Pfam" id="PF00027">
    <property type="entry name" value="cNMP_binding"/>
    <property type="match status" value="1"/>
</dbReference>
<evidence type="ECO:0000313" key="3">
    <source>
        <dbReference type="Proteomes" id="UP001596501"/>
    </source>
</evidence>
<dbReference type="InterPro" id="IPR018490">
    <property type="entry name" value="cNMP-bd_dom_sf"/>
</dbReference>
<dbReference type="InterPro" id="IPR036388">
    <property type="entry name" value="WH-like_DNA-bd_sf"/>
</dbReference>
<name>A0ABW2QIY4_9BURK</name>
<reference evidence="3" key="1">
    <citation type="journal article" date="2019" name="Int. J. Syst. Evol. Microbiol.">
        <title>The Global Catalogue of Microorganisms (GCM) 10K type strain sequencing project: providing services to taxonomists for standard genome sequencing and annotation.</title>
        <authorList>
            <consortium name="The Broad Institute Genomics Platform"/>
            <consortium name="The Broad Institute Genome Sequencing Center for Infectious Disease"/>
            <person name="Wu L."/>
            <person name="Ma J."/>
        </authorList>
    </citation>
    <scope>NUCLEOTIDE SEQUENCE [LARGE SCALE GENOMIC DNA]</scope>
    <source>
        <strain evidence="3">CGMCC 1.12371</strain>
    </source>
</reference>
<dbReference type="Gene3D" id="1.10.10.10">
    <property type="entry name" value="Winged helix-like DNA-binding domain superfamily/Winged helix DNA-binding domain"/>
    <property type="match status" value="1"/>
</dbReference>
<protein>
    <submittedName>
        <fullName evidence="2">Crp/Fnr family transcriptional regulator</fullName>
    </submittedName>
</protein>
<organism evidence="2 3">
    <name type="scientific">Hydrogenophaga atypica</name>
    <dbReference type="NCBI Taxonomy" id="249409"/>
    <lineage>
        <taxon>Bacteria</taxon>
        <taxon>Pseudomonadati</taxon>
        <taxon>Pseudomonadota</taxon>
        <taxon>Betaproteobacteria</taxon>
        <taxon>Burkholderiales</taxon>
        <taxon>Comamonadaceae</taxon>
        <taxon>Hydrogenophaga</taxon>
    </lineage>
</organism>
<comment type="caution">
    <text evidence="2">The sequence shown here is derived from an EMBL/GenBank/DDBJ whole genome shotgun (WGS) entry which is preliminary data.</text>
</comment>
<dbReference type="EMBL" id="JBHTCA010000005">
    <property type="protein sequence ID" value="MFC7409021.1"/>
    <property type="molecule type" value="Genomic_DNA"/>
</dbReference>
<dbReference type="RefSeq" id="WP_382222142.1">
    <property type="nucleotide sequence ID" value="NZ_JBHTCA010000005.1"/>
</dbReference>